<dbReference type="SUPFAM" id="SSF158372">
    <property type="entry name" value="AF1782-like"/>
    <property type="match status" value="1"/>
</dbReference>
<accession>F4B6Z1</accession>
<dbReference type="AlphaFoldDB" id="F4B6Z1"/>
<dbReference type="Proteomes" id="UP000008458">
    <property type="component" value="Chromosome"/>
</dbReference>
<dbReference type="HOGENOM" id="CLU_2874871_0_0_2"/>
<evidence type="ECO:0000313" key="1">
    <source>
        <dbReference type="EMBL" id="AEE94684.1"/>
    </source>
</evidence>
<reference key="2">
    <citation type="journal article" date="2011" name="Extremophiles">
        <title>Genomic analyses of Acidianus hospitalis W1 a host for studying crenarchaeal virus and plasmid life cycles.</title>
        <authorList>
            <person name="You X.Y."/>
            <person name="Liu C."/>
            <person name="Wang S.Y."/>
            <person name="Jiang C.Y."/>
            <person name="Shah S.A."/>
            <person name="Prangishvili D."/>
            <person name="Liu S.J."/>
            <person name="Garrett R.A."/>
        </authorList>
    </citation>
    <scope>NUCLEOTIDE SEQUENCE</scope>
    <source>
        <strain>W1</strain>
    </source>
</reference>
<evidence type="ECO:0000313" key="2">
    <source>
        <dbReference type="Proteomes" id="UP000008458"/>
    </source>
</evidence>
<dbReference type="Gene3D" id="1.20.120.330">
    <property type="entry name" value="Nucleotidyltransferases domain 2"/>
    <property type="match status" value="1"/>
</dbReference>
<dbReference type="KEGG" id="aho:Ahos_1809"/>
<sequence>MEELIKKAEEEGIDVEDIIINAIRNESEDPSISIKLRIEIAEKYINEAKKYLENGDIIQASEKAYKCLPVA</sequence>
<reference evidence="1 2" key="1">
    <citation type="journal article" date="2011" name="Extremophiles">
        <title>Genomic analysis of Acidianus hospitalis W1 a host for studying crenarchaeal virus and plasmid life cycles.</title>
        <authorList>
            <person name="You X.Y."/>
            <person name="Liu C."/>
            <person name="Wang S.Y."/>
            <person name="Jiang C.Y."/>
            <person name="Shah S.A."/>
            <person name="Prangishvili D."/>
            <person name="She Q."/>
            <person name="Liu S.J."/>
            <person name="Garrett R.A."/>
        </authorList>
    </citation>
    <scope>NUCLEOTIDE SEQUENCE [LARGE SCALE GENOMIC DNA]</scope>
    <source>
        <strain evidence="1 2">W1</strain>
    </source>
</reference>
<dbReference type="eggNOG" id="arCOG03722">
    <property type="taxonomic scope" value="Archaea"/>
</dbReference>
<dbReference type="InterPro" id="IPR036809">
    <property type="entry name" value="AF1782-like_sf"/>
</dbReference>
<dbReference type="STRING" id="933801.Ahos_1809"/>
<proteinExistence type="predicted"/>
<dbReference type="Pfam" id="PF05942">
    <property type="entry name" value="PaREP1"/>
    <property type="match status" value="1"/>
</dbReference>
<organism evidence="1 2">
    <name type="scientific">Acidianus hospitalis (strain W1)</name>
    <dbReference type="NCBI Taxonomy" id="933801"/>
    <lineage>
        <taxon>Archaea</taxon>
        <taxon>Thermoproteota</taxon>
        <taxon>Thermoprotei</taxon>
        <taxon>Sulfolobales</taxon>
        <taxon>Sulfolobaceae</taxon>
        <taxon>Acidianus</taxon>
    </lineage>
</organism>
<keyword evidence="2" id="KW-1185">Reference proteome</keyword>
<name>F4B6Z1_ACIHW</name>
<protein>
    <submittedName>
        <fullName evidence="1">PaREP1 domain protein</fullName>
    </submittedName>
</protein>
<dbReference type="InterPro" id="IPR010268">
    <property type="entry name" value="PaREP1"/>
</dbReference>
<gene>
    <name evidence="1" type="ordered locus">Ahos_1809</name>
</gene>
<dbReference type="EMBL" id="CP002535">
    <property type="protein sequence ID" value="AEE94684.1"/>
    <property type="molecule type" value="Genomic_DNA"/>
</dbReference>